<proteinExistence type="predicted"/>
<evidence type="ECO:0000313" key="1">
    <source>
        <dbReference type="EnsemblMetazoa" id="AQUA009079-PA"/>
    </source>
</evidence>
<dbReference type="VEuPathDB" id="VectorBase:AQUA009079"/>
<evidence type="ECO:0000313" key="2">
    <source>
        <dbReference type="Proteomes" id="UP000076407"/>
    </source>
</evidence>
<accession>A0A182XGW1</accession>
<sequence>MSKNSSSFLCGERRQEKQAAANFTACNLCIIKLIQQHSNSMVEFRPLHQIKRMAPCNIVPASRSCITVSTPLAATKHAPLVPHFHNLDGGQQLYAGRLQPPE</sequence>
<dbReference type="AlphaFoldDB" id="A0A182XGW1"/>
<protein>
    <submittedName>
        <fullName evidence="1">Uncharacterized protein</fullName>
    </submittedName>
</protein>
<keyword evidence="2" id="KW-1185">Reference proteome</keyword>
<reference evidence="1" key="1">
    <citation type="submission" date="2020-05" db="UniProtKB">
        <authorList>
            <consortium name="EnsemblMetazoa"/>
        </authorList>
    </citation>
    <scope>IDENTIFICATION</scope>
    <source>
        <strain evidence="1">SANGQUA</strain>
    </source>
</reference>
<name>A0A182XGW1_ANOQN</name>
<dbReference type="Proteomes" id="UP000076407">
    <property type="component" value="Unassembled WGS sequence"/>
</dbReference>
<dbReference type="EnsemblMetazoa" id="AQUA009079-RA">
    <property type="protein sequence ID" value="AQUA009079-PA"/>
    <property type="gene ID" value="AQUA009079"/>
</dbReference>
<organism evidence="1 2">
    <name type="scientific">Anopheles quadriannulatus</name>
    <name type="common">Mosquito</name>
    <dbReference type="NCBI Taxonomy" id="34691"/>
    <lineage>
        <taxon>Eukaryota</taxon>
        <taxon>Metazoa</taxon>
        <taxon>Ecdysozoa</taxon>
        <taxon>Arthropoda</taxon>
        <taxon>Hexapoda</taxon>
        <taxon>Insecta</taxon>
        <taxon>Pterygota</taxon>
        <taxon>Neoptera</taxon>
        <taxon>Endopterygota</taxon>
        <taxon>Diptera</taxon>
        <taxon>Nematocera</taxon>
        <taxon>Culicoidea</taxon>
        <taxon>Culicidae</taxon>
        <taxon>Anophelinae</taxon>
        <taxon>Anopheles</taxon>
    </lineage>
</organism>